<keyword evidence="6 14" id="KW-0732">Signal</keyword>
<dbReference type="SUPFAM" id="SSF57501">
    <property type="entry name" value="Cystine-knot cytokines"/>
    <property type="match status" value="1"/>
</dbReference>
<dbReference type="STRING" id="1676925.ENSPKIP00000036269"/>
<evidence type="ECO:0000313" key="18">
    <source>
        <dbReference type="Proteomes" id="UP000261540"/>
    </source>
</evidence>
<dbReference type="InterPro" id="IPR001111">
    <property type="entry name" value="TGF-b_propeptide"/>
</dbReference>
<dbReference type="GeneTree" id="ENSGT00940000165813"/>
<evidence type="ECO:0000256" key="7">
    <source>
        <dbReference type="ARBA" id="ARBA00023030"/>
    </source>
</evidence>
<evidence type="ECO:0000256" key="11">
    <source>
        <dbReference type="ARBA" id="ARBA00023852"/>
    </source>
</evidence>
<dbReference type="FunFam" id="2.60.120.970:FF:000001">
    <property type="entry name" value="Growth/differentiation factor 8"/>
    <property type="match status" value="1"/>
</dbReference>
<keyword evidence="7 13" id="KW-0339">Growth factor</keyword>
<keyword evidence="5 14" id="KW-0165">Cleavage on pair of basic residues</keyword>
<dbReference type="InterPro" id="IPR017948">
    <property type="entry name" value="TGFb_CS"/>
</dbReference>
<dbReference type="KEGG" id="pki:111842880"/>
<feature type="chain" id="PRO_5017478975" description="Growth/differentiation factor 8" evidence="15">
    <location>
        <begin position="23"/>
        <end position="374"/>
    </location>
</feature>
<dbReference type="Gene3D" id="2.60.120.970">
    <property type="match status" value="1"/>
</dbReference>
<keyword evidence="8 14" id="KW-1015">Disulfide bond</keyword>
<dbReference type="Pfam" id="PF00019">
    <property type="entry name" value="TGF_beta"/>
    <property type="match status" value="1"/>
</dbReference>
<reference evidence="17" key="1">
    <citation type="submission" date="2025-08" db="UniProtKB">
        <authorList>
            <consortium name="Ensembl"/>
        </authorList>
    </citation>
    <scope>IDENTIFICATION</scope>
</reference>
<protein>
    <recommendedName>
        <fullName evidence="11 14">Growth/differentiation factor 8</fullName>
        <shortName evidence="14">GDF-8</shortName>
    </recommendedName>
    <alternativeName>
        <fullName evidence="12 14">Myostatin</fullName>
    </alternativeName>
</protein>
<evidence type="ECO:0000256" key="3">
    <source>
        <dbReference type="ARBA" id="ARBA00022514"/>
    </source>
</evidence>
<name>A0A3B3T066_9TELE</name>
<evidence type="ECO:0000313" key="17">
    <source>
        <dbReference type="Ensembl" id="ENSPKIP00000036269.1"/>
    </source>
</evidence>
<keyword evidence="9" id="KW-0325">Glycoprotein</keyword>
<proteinExistence type="inferred from homology"/>
<comment type="subcellular location">
    <subcellularLocation>
        <location evidence="1 14">Secreted</location>
    </subcellularLocation>
</comment>
<organism evidence="17 18">
    <name type="scientific">Paramormyrops kingsleyae</name>
    <dbReference type="NCBI Taxonomy" id="1676925"/>
    <lineage>
        <taxon>Eukaryota</taxon>
        <taxon>Metazoa</taxon>
        <taxon>Chordata</taxon>
        <taxon>Craniata</taxon>
        <taxon>Vertebrata</taxon>
        <taxon>Euteleostomi</taxon>
        <taxon>Actinopterygii</taxon>
        <taxon>Neopterygii</taxon>
        <taxon>Teleostei</taxon>
        <taxon>Osteoglossocephala</taxon>
        <taxon>Osteoglossomorpha</taxon>
        <taxon>Osteoglossiformes</taxon>
        <taxon>Mormyridae</taxon>
        <taxon>Paramormyrops</taxon>
    </lineage>
</organism>
<keyword evidence="4 14" id="KW-0964">Secreted</keyword>
<dbReference type="GO" id="GO:0005615">
    <property type="term" value="C:extracellular space"/>
    <property type="evidence" value="ECO:0007669"/>
    <property type="project" value="UniProtKB-UniRule"/>
</dbReference>
<evidence type="ECO:0000256" key="8">
    <source>
        <dbReference type="ARBA" id="ARBA00023157"/>
    </source>
</evidence>
<comment type="similarity">
    <text evidence="2 13">Belongs to the TGF-beta family.</text>
</comment>
<feature type="signal peptide" evidence="15">
    <location>
        <begin position="1"/>
        <end position="22"/>
    </location>
</feature>
<dbReference type="PANTHER" id="PTHR11848:SF150">
    <property type="entry name" value="GROWTH_DIFFERENTIATION FACTOR 8"/>
    <property type="match status" value="1"/>
</dbReference>
<evidence type="ECO:0000256" key="4">
    <source>
        <dbReference type="ARBA" id="ARBA00022525"/>
    </source>
</evidence>
<dbReference type="PROSITE" id="PS00250">
    <property type="entry name" value="TGF_BETA_1"/>
    <property type="match status" value="1"/>
</dbReference>
<comment type="subunit">
    <text evidence="14">Homodimer; disulfide-linked.</text>
</comment>
<evidence type="ECO:0000256" key="10">
    <source>
        <dbReference type="ARBA" id="ARBA00023756"/>
    </source>
</evidence>
<dbReference type="InterPro" id="IPR001839">
    <property type="entry name" value="TGF-b_C"/>
</dbReference>
<dbReference type="AlphaFoldDB" id="A0A3B3T066"/>
<dbReference type="OrthoDB" id="5948587at2759"/>
<evidence type="ECO:0000256" key="9">
    <source>
        <dbReference type="ARBA" id="ARBA00023180"/>
    </source>
</evidence>
<feature type="domain" description="TGF-beta family profile" evidence="16">
    <location>
        <begin position="262"/>
        <end position="374"/>
    </location>
</feature>
<sequence length="374" mass="42221">MQPSQWLIYLGLLVAFSPVGLSDITAPKSSGGTENSEQCPTCEFREQSKLLRLQAIKSQILSKLRLRQAPNISREVIKQLLPKAPPLQELLDQYDVLADDSNDGLMDEDDEHVTTESIIAMATEPEPSVQADGKPRCCVFSFSPNIQPSRVVRAQLWIHLRPAHEATTVFLQISRLRPLTEGARHVRIRSLKIDVSAGISSWQSIDVKQVLQVWLRQPETNWGIEINALDTEGNDLAVTSTEEGEEGLLPFMEVKISDNSKRLRRESGLDCDENSPESRCCRYPLTVDFEDFGWDWIIAPKRYKANYCSGECEYMHLQKYPHTHLVNKANPRGTAGPCCTPTKMSPINMLYFNRKEQIIYGKIPSMVVDRCGCS</sequence>
<evidence type="ECO:0000256" key="5">
    <source>
        <dbReference type="ARBA" id="ARBA00022685"/>
    </source>
</evidence>
<dbReference type="RefSeq" id="XP_023665716.1">
    <property type="nucleotide sequence ID" value="XM_023809948.2"/>
</dbReference>
<dbReference type="InterPro" id="IPR029034">
    <property type="entry name" value="Cystine-knot_cytokine"/>
</dbReference>
<dbReference type="GO" id="GO:0005125">
    <property type="term" value="F:cytokine activity"/>
    <property type="evidence" value="ECO:0007669"/>
    <property type="project" value="UniProtKB-UniRule"/>
</dbReference>
<evidence type="ECO:0000256" key="13">
    <source>
        <dbReference type="RuleBase" id="RU000354"/>
    </source>
</evidence>
<evidence type="ECO:0000256" key="14">
    <source>
        <dbReference type="RuleBase" id="RU369049"/>
    </source>
</evidence>
<reference evidence="17" key="2">
    <citation type="submission" date="2025-09" db="UniProtKB">
        <authorList>
            <consortium name="Ensembl"/>
        </authorList>
    </citation>
    <scope>IDENTIFICATION</scope>
</reference>
<keyword evidence="18" id="KW-1185">Reference proteome</keyword>
<dbReference type="Pfam" id="PF00688">
    <property type="entry name" value="TGFb_propeptide"/>
    <property type="match status" value="1"/>
</dbReference>
<dbReference type="GO" id="GO:0008083">
    <property type="term" value="F:growth factor activity"/>
    <property type="evidence" value="ECO:0007669"/>
    <property type="project" value="UniProtKB-UniRule"/>
</dbReference>
<dbReference type="FunFam" id="2.10.90.10:FF:000006">
    <property type="entry name" value="growth/differentiation factor 8"/>
    <property type="match status" value="1"/>
</dbReference>
<evidence type="ECO:0000259" key="16">
    <source>
        <dbReference type="PROSITE" id="PS51362"/>
    </source>
</evidence>
<keyword evidence="3 14" id="KW-0202">Cytokine</keyword>
<evidence type="ECO:0000256" key="6">
    <source>
        <dbReference type="ARBA" id="ARBA00022729"/>
    </source>
</evidence>
<dbReference type="SMART" id="SM00204">
    <property type="entry name" value="TGFB"/>
    <property type="match status" value="1"/>
</dbReference>
<dbReference type="PROSITE" id="PS51362">
    <property type="entry name" value="TGF_BETA_2"/>
    <property type="match status" value="1"/>
</dbReference>
<dbReference type="PANTHER" id="PTHR11848">
    <property type="entry name" value="TGF-BETA FAMILY"/>
    <property type="match status" value="1"/>
</dbReference>
<evidence type="ECO:0000256" key="2">
    <source>
        <dbReference type="ARBA" id="ARBA00006656"/>
    </source>
</evidence>
<dbReference type="Proteomes" id="UP000261540">
    <property type="component" value="Unplaced"/>
</dbReference>
<evidence type="ECO:0000256" key="12">
    <source>
        <dbReference type="ARBA" id="ARBA00031866"/>
    </source>
</evidence>
<accession>A0A3B3T066</accession>
<evidence type="ECO:0000256" key="15">
    <source>
        <dbReference type="SAM" id="SignalP"/>
    </source>
</evidence>
<dbReference type="Ensembl" id="ENSPKIT00000017213.1">
    <property type="protein sequence ID" value="ENSPKIP00000036269.1"/>
    <property type="gene ID" value="ENSPKIG00000014903.1"/>
</dbReference>
<evidence type="ECO:0000256" key="1">
    <source>
        <dbReference type="ARBA" id="ARBA00004613"/>
    </source>
</evidence>
<dbReference type="InterPro" id="IPR015615">
    <property type="entry name" value="TGF-beta-rel"/>
</dbReference>
<dbReference type="Gene3D" id="2.10.90.10">
    <property type="entry name" value="Cystine-knot cytokines"/>
    <property type="match status" value="1"/>
</dbReference>
<comment type="function">
    <text evidence="10 14">Acts specifically as a negative regulator of skeletal muscle growth.</text>
</comment>
<dbReference type="GeneID" id="111842880"/>
<dbReference type="CDD" id="cd19388">
    <property type="entry name" value="TGF_beta_GDF8"/>
    <property type="match status" value="1"/>
</dbReference>